<dbReference type="PANTHER" id="PTHR30121">
    <property type="entry name" value="UNCHARACTERIZED PROTEIN YJGR-RELATED"/>
    <property type="match status" value="1"/>
</dbReference>
<evidence type="ECO:0000313" key="10">
    <source>
        <dbReference type="EMBL" id="QKF77303.1"/>
    </source>
</evidence>
<dbReference type="InterPro" id="IPR007792">
    <property type="entry name" value="T4SS_VirB3/TrbD/AvhB"/>
</dbReference>
<evidence type="ECO:0000256" key="1">
    <source>
        <dbReference type="ARBA" id="ARBA00004370"/>
    </source>
</evidence>
<name>A0AAE7E7F6_9BACT</name>
<comment type="subcellular location">
    <subcellularLocation>
        <location evidence="1">Membrane</location>
    </subcellularLocation>
</comment>
<evidence type="ECO:0000256" key="4">
    <source>
        <dbReference type="ARBA" id="ARBA00022741"/>
    </source>
</evidence>
<dbReference type="RefSeq" id="WP_129012105.1">
    <property type="nucleotide sequence ID" value="NZ_CP053835.1"/>
</dbReference>
<dbReference type="GO" id="GO:0016020">
    <property type="term" value="C:membrane"/>
    <property type="evidence" value="ECO:0007669"/>
    <property type="project" value="UniProtKB-SubCell"/>
</dbReference>
<dbReference type="EMBL" id="CP053835">
    <property type="protein sequence ID" value="QKF77853.1"/>
    <property type="molecule type" value="Genomic_DNA"/>
</dbReference>
<keyword evidence="3 8" id="KW-0812">Transmembrane</keyword>
<evidence type="ECO:0000256" key="6">
    <source>
        <dbReference type="ARBA" id="ARBA00022989"/>
    </source>
</evidence>
<sequence>MAKQPEILFKGMTRPAMLYGVPIYPLILVISIFALVSVWTNIIYMFFVIPVILVMKFIVMQDDYMFNLLFQSFKTKTPTLNKKYYGVKSYSSMEYRKMNKNVGFPTLSILGLDSNPTFEKFIPFSSLIKKDIVLTKDFNLVSSWKIQGISFEVESDENQDFIKILLANVFQSFSSEPVSFYFHSTRFDIDTDLKAKYDNSYLQEINDLYYLSFSKGNSKSTDLYLTMIYNPFLNNLEKSKFLSSSPEKSRKELLNYISKFHDYSNRLEANLSKFVAKKLKIYEKEGKTFSTQLELYNYLLGGKFQKVRALNTPVSEYLIGSLKNIQFSNDLVQLNYIDGTKKFAQLIEIKDYTSITFTGILDILMYLDVNYTLTQSFTPMQRNKAKEKLKKQKKHFKSTDDDSITQEAEFDIALDRLTNGDLCFGNYHFSLSVFGETIEETKSNTNKVITCLQDIGLQVILADIALPSSYFSQIPCNFGLRPRVSPVTNENFASLIALHNFAKGRKKNNQWGDAITILKTPSKQIYYFNIHAEKSKNDFGEFTLGNFLVLGQSGGGKTAMLQFLNNQLLKFANKETFPKNIPDNLKKMTLVYLDKDYGAKGNILSAGGRYINIQNGLETGFNPFMIENTKNNKRNLQILMKILVTANGEVLKTSEEKELANAIDFIMDFIPLSKRKYGISLLLENLTDDNTDENSLKQRFSLWKKGAKYGWVFDNENDLLDFPDDINIFGIDGTEFLNDPDVSAPLSFYILWRVTNLIDGRRFGLIADEFWQWFANLLIQEEIFNKLKTIRKENGFIGMASQSVEDVLKLKIARAIVEQTSTHIFFPNEKANKDDYVEGLSCTEEEFNIIKNFNTGMYPFLIKRGKEAAIVTLDLSTLGKENISIISTGIVHVEKVDEIFNRNDISLEEKVNELRNYYKNI</sequence>
<dbReference type="GO" id="GO:0005524">
    <property type="term" value="F:ATP binding"/>
    <property type="evidence" value="ECO:0007669"/>
    <property type="project" value="UniProtKB-KW"/>
</dbReference>
<feature type="transmembrane region" description="Helical" evidence="8">
    <location>
        <begin position="16"/>
        <end position="36"/>
    </location>
</feature>
<gene>
    <name evidence="10" type="ORF">ADFLV_1271</name>
    <name evidence="11" type="ORF">ADFLV_1835</name>
</gene>
<dbReference type="Gene3D" id="3.40.50.300">
    <property type="entry name" value="P-loop containing nucleotide triphosphate hydrolases"/>
    <property type="match status" value="1"/>
</dbReference>
<dbReference type="Pfam" id="PF03135">
    <property type="entry name" value="CagE_TrbE_VirB"/>
    <property type="match status" value="1"/>
</dbReference>
<dbReference type="KEGG" id="adz:ADFLV_1835"/>
<comment type="similarity">
    <text evidence="2">Belongs to the TrbE/VirB4 family.</text>
</comment>
<keyword evidence="7 8" id="KW-0472">Membrane</keyword>
<dbReference type="InterPro" id="IPR051162">
    <property type="entry name" value="T4SS_component"/>
</dbReference>
<dbReference type="EMBL" id="CP053835">
    <property type="protein sequence ID" value="QKF77303.1"/>
    <property type="molecule type" value="Genomic_DNA"/>
</dbReference>
<dbReference type="KEGG" id="adz:ADFLV_1271"/>
<dbReference type="AlphaFoldDB" id="A0AAE7E7F6"/>
<keyword evidence="6 8" id="KW-1133">Transmembrane helix</keyword>
<proteinExistence type="inferred from homology"/>
<evidence type="ECO:0000313" key="12">
    <source>
        <dbReference type="Proteomes" id="UP000503313"/>
    </source>
</evidence>
<evidence type="ECO:0000256" key="8">
    <source>
        <dbReference type="SAM" id="Phobius"/>
    </source>
</evidence>
<dbReference type="Gene3D" id="1.10.8.730">
    <property type="match status" value="1"/>
</dbReference>
<evidence type="ECO:0000313" key="11">
    <source>
        <dbReference type="EMBL" id="QKF77853.1"/>
    </source>
</evidence>
<accession>A0AAE7E7F6</accession>
<reference evidence="10 12" key="1">
    <citation type="submission" date="2020-05" db="EMBL/GenBank/DDBJ databases">
        <title>Complete genome sequencing of Campylobacter and Arcobacter type strains.</title>
        <authorList>
            <person name="Miller W.G."/>
            <person name="Yee E."/>
        </authorList>
    </citation>
    <scope>NUCLEOTIDE SEQUENCE [LARGE SCALE GENOMIC DNA]</scope>
    <source>
        <strain evidence="10 12">LMG 25694</strain>
    </source>
</reference>
<keyword evidence="4" id="KW-0547">Nucleotide-binding</keyword>
<evidence type="ECO:0000256" key="5">
    <source>
        <dbReference type="ARBA" id="ARBA00022840"/>
    </source>
</evidence>
<evidence type="ECO:0000256" key="2">
    <source>
        <dbReference type="ARBA" id="ARBA00006512"/>
    </source>
</evidence>
<evidence type="ECO:0000259" key="9">
    <source>
        <dbReference type="Pfam" id="PF03135"/>
    </source>
</evidence>
<feature type="transmembrane region" description="Helical" evidence="8">
    <location>
        <begin position="42"/>
        <end position="59"/>
    </location>
</feature>
<dbReference type="Proteomes" id="UP000503313">
    <property type="component" value="Chromosome"/>
</dbReference>
<dbReference type="Pfam" id="PF05101">
    <property type="entry name" value="VirB3"/>
    <property type="match status" value="1"/>
</dbReference>
<organism evidence="10 12">
    <name type="scientific">Arcobacter defluvii</name>
    <dbReference type="NCBI Taxonomy" id="873191"/>
    <lineage>
        <taxon>Bacteria</taxon>
        <taxon>Pseudomonadati</taxon>
        <taxon>Campylobacterota</taxon>
        <taxon>Epsilonproteobacteria</taxon>
        <taxon>Campylobacterales</taxon>
        <taxon>Arcobacteraceae</taxon>
        <taxon>Arcobacter</taxon>
    </lineage>
</organism>
<evidence type="ECO:0000256" key="3">
    <source>
        <dbReference type="ARBA" id="ARBA00022692"/>
    </source>
</evidence>
<evidence type="ECO:0000256" key="7">
    <source>
        <dbReference type="ARBA" id="ARBA00023136"/>
    </source>
</evidence>
<protein>
    <submittedName>
        <fullName evidence="10">P-type type IV conjugative transfer system protein, fused VirB3/VirB4 (TrbDE)</fullName>
    </submittedName>
</protein>
<dbReference type="PANTHER" id="PTHR30121:SF12">
    <property type="entry name" value="TYPE IV SECRETION SYSTEM PROTEIN CAGE"/>
    <property type="match status" value="1"/>
</dbReference>
<feature type="domain" description="CagE TrbE VirB component of type IV transporter system central" evidence="9">
    <location>
        <begin position="278"/>
        <end position="483"/>
    </location>
</feature>
<dbReference type="InterPro" id="IPR027417">
    <property type="entry name" value="P-loop_NTPase"/>
</dbReference>
<dbReference type="SUPFAM" id="SSF52540">
    <property type="entry name" value="P-loop containing nucleoside triphosphate hydrolases"/>
    <property type="match status" value="1"/>
</dbReference>
<keyword evidence="5" id="KW-0067">ATP-binding</keyword>
<keyword evidence="12" id="KW-1185">Reference proteome</keyword>
<dbReference type="InterPro" id="IPR018145">
    <property type="entry name" value="CagE_TrbE_VirB_cntrl_dom"/>
</dbReference>